<evidence type="ECO:0000313" key="1">
    <source>
        <dbReference type="EMBL" id="GAT78543.1"/>
    </source>
</evidence>
<sequence length="270" mass="30171">MLFKYNPENTKQLHDEALQCLRNLKIYAHSHCCIGTEINGVLNVIINQDKSGNLCEPQAHKSLFYIECSISSKRVFDNLPISNMMKAVIRKKIARTFFNYASTVPTVDVALYTLIDNSKLNMLIDEHLMPTHNIENIGNIILCKPLSVANGSYSLDMDFDEEEALKSFGGLQNATFTKITKTSPITRKSAPNKLNYSQLLQHDQKEVSVENISIRSAVGAENVSPSQQSILSATKDISSLQRVSTSIDISFFTNLANSLDNFEKNTIGKF</sequence>
<dbReference type="AlphaFoldDB" id="A0A170T2L1"/>
<gene>
    <name evidence="1" type="ORF">EHRUM3_07690</name>
</gene>
<evidence type="ECO:0000313" key="2">
    <source>
        <dbReference type="Proteomes" id="UP000092731"/>
    </source>
</evidence>
<accession>A0A170T2L1</accession>
<evidence type="ECO:0008006" key="3">
    <source>
        <dbReference type="Google" id="ProtNLM"/>
    </source>
</evidence>
<comment type="caution">
    <text evidence="1">The sequence shown here is derived from an EMBL/GenBank/DDBJ whole genome shotgun (WGS) entry which is preliminary data.</text>
</comment>
<name>A0A170T2L1_EHRRU</name>
<dbReference type="EMBL" id="BDDM01000240">
    <property type="protein sequence ID" value="GAT78543.1"/>
    <property type="molecule type" value="Genomic_DNA"/>
</dbReference>
<proteinExistence type="predicted"/>
<protein>
    <recommendedName>
        <fullName evidence="3">DUF3023 domain-containing protein</fullName>
    </recommendedName>
</protein>
<reference evidence="2" key="1">
    <citation type="submission" date="2016-05" db="EMBL/GenBank/DDBJ databases">
        <title>Draft genome sequences of four strains of Ehrlichia ruminantium, a tick-borne pathogen of ruminants, isolated from Zimbabwe, The Gambia and Ghana.</title>
        <authorList>
            <person name="Nakao R."/>
            <person name="Jongejan F."/>
            <person name="Sugimoto C."/>
        </authorList>
    </citation>
    <scope>NUCLEOTIDE SEQUENCE [LARGE SCALE GENOMIC DNA]</scope>
    <source>
        <strain evidence="2">Pokoase 417</strain>
    </source>
</reference>
<dbReference type="Proteomes" id="UP000092731">
    <property type="component" value="Unassembled WGS sequence"/>
</dbReference>
<organism evidence="1 2">
    <name type="scientific">Ehrlichia ruminantium</name>
    <name type="common">heartwater rickettsia</name>
    <name type="synonym">Cowdria ruminantium</name>
    <dbReference type="NCBI Taxonomy" id="779"/>
    <lineage>
        <taxon>Bacteria</taxon>
        <taxon>Pseudomonadati</taxon>
        <taxon>Pseudomonadota</taxon>
        <taxon>Alphaproteobacteria</taxon>
        <taxon>Rickettsiales</taxon>
        <taxon>Anaplasmataceae</taxon>
        <taxon>Ehrlichia</taxon>
    </lineage>
</organism>
<dbReference type="RefSeq" id="WP_236717406.1">
    <property type="nucleotide sequence ID" value="NZ_BDDM01000240.1"/>
</dbReference>